<evidence type="ECO:0000259" key="8">
    <source>
        <dbReference type="Pfam" id="PF02397"/>
    </source>
</evidence>
<organism evidence="9 10">
    <name type="scientific">Rhodococcus qingshengii</name>
    <dbReference type="NCBI Taxonomy" id="334542"/>
    <lineage>
        <taxon>Bacteria</taxon>
        <taxon>Bacillati</taxon>
        <taxon>Actinomycetota</taxon>
        <taxon>Actinomycetes</taxon>
        <taxon>Mycobacteriales</taxon>
        <taxon>Nocardiaceae</taxon>
        <taxon>Rhodococcus</taxon>
        <taxon>Rhodococcus erythropolis group</taxon>
    </lineage>
</organism>
<feature type="transmembrane region" description="Helical" evidence="7">
    <location>
        <begin position="59"/>
        <end position="79"/>
    </location>
</feature>
<accession>A0A2A5J887</accession>
<dbReference type="Pfam" id="PF02397">
    <property type="entry name" value="Bac_transf"/>
    <property type="match status" value="1"/>
</dbReference>
<dbReference type="InterPro" id="IPR003362">
    <property type="entry name" value="Bact_transf"/>
</dbReference>
<keyword evidence="6 7" id="KW-0472">Membrane</keyword>
<dbReference type="PANTHER" id="PTHR30576:SF10">
    <property type="entry name" value="SLL5057 PROTEIN"/>
    <property type="match status" value="1"/>
</dbReference>
<feature type="domain" description="Bacterial sugar transferase" evidence="8">
    <location>
        <begin position="301"/>
        <end position="487"/>
    </location>
</feature>
<proteinExistence type="inferred from homology"/>
<evidence type="ECO:0000313" key="9">
    <source>
        <dbReference type="EMBL" id="PCK25596.1"/>
    </source>
</evidence>
<keyword evidence="3 9" id="KW-0808">Transferase</keyword>
<dbReference type="EMBL" id="NOVD01000015">
    <property type="protein sequence ID" value="PCK25596.1"/>
    <property type="molecule type" value="Genomic_DNA"/>
</dbReference>
<comment type="subcellular location">
    <subcellularLocation>
        <location evidence="1">Membrane</location>
        <topology evidence="1">Multi-pass membrane protein</topology>
    </subcellularLocation>
</comment>
<dbReference type="AlphaFoldDB" id="A0A2A5J887"/>
<feature type="transmembrane region" description="Helical" evidence="7">
    <location>
        <begin position="126"/>
        <end position="145"/>
    </location>
</feature>
<dbReference type="PANTHER" id="PTHR30576">
    <property type="entry name" value="COLANIC BIOSYNTHESIS UDP-GLUCOSE LIPID CARRIER TRANSFERASE"/>
    <property type="match status" value="1"/>
</dbReference>
<dbReference type="NCBIfam" id="TIGR03025">
    <property type="entry name" value="EPS_sugtrans"/>
    <property type="match status" value="1"/>
</dbReference>
<evidence type="ECO:0000256" key="4">
    <source>
        <dbReference type="ARBA" id="ARBA00022692"/>
    </source>
</evidence>
<protein>
    <submittedName>
        <fullName evidence="9">Polyprenyl glycosylphosphotransferase</fullName>
    </submittedName>
</protein>
<dbReference type="GO" id="GO:0016020">
    <property type="term" value="C:membrane"/>
    <property type="evidence" value="ECO:0007669"/>
    <property type="project" value="UniProtKB-SubCell"/>
</dbReference>
<dbReference type="GO" id="GO:0016780">
    <property type="term" value="F:phosphotransferase activity, for other substituted phosphate groups"/>
    <property type="evidence" value="ECO:0007669"/>
    <property type="project" value="TreeGrafter"/>
</dbReference>
<feature type="transmembrane region" description="Helical" evidence="7">
    <location>
        <begin position="100"/>
        <end position="120"/>
    </location>
</feature>
<evidence type="ECO:0000256" key="5">
    <source>
        <dbReference type="ARBA" id="ARBA00022989"/>
    </source>
</evidence>
<name>A0A2A5J887_RHOSG</name>
<feature type="transmembrane region" description="Helical" evidence="7">
    <location>
        <begin position="32"/>
        <end position="53"/>
    </location>
</feature>
<gene>
    <name evidence="9" type="ORF">CHR55_20045</name>
</gene>
<comment type="similarity">
    <text evidence="2">Belongs to the bacterial sugar transferase family.</text>
</comment>
<evidence type="ECO:0000256" key="3">
    <source>
        <dbReference type="ARBA" id="ARBA00022679"/>
    </source>
</evidence>
<evidence type="ECO:0000256" key="7">
    <source>
        <dbReference type="SAM" id="Phobius"/>
    </source>
</evidence>
<reference evidence="9 10" key="1">
    <citation type="submission" date="2017-07" db="EMBL/GenBank/DDBJ databases">
        <title>Draft sequence of Rhodococcus enclensis 23b-28.</title>
        <authorList>
            <person name="Besaury L."/>
            <person name="Sancelme M."/>
            <person name="Amato P."/>
            <person name="Lallement A."/>
            <person name="Delort A.-M."/>
        </authorList>
    </citation>
    <scope>NUCLEOTIDE SEQUENCE [LARGE SCALE GENOMIC DNA]</scope>
    <source>
        <strain evidence="9 10">23b-28</strain>
    </source>
</reference>
<dbReference type="Proteomes" id="UP000230886">
    <property type="component" value="Unassembled WGS sequence"/>
</dbReference>
<feature type="transmembrane region" description="Helical" evidence="7">
    <location>
        <begin position="300"/>
        <end position="325"/>
    </location>
</feature>
<evidence type="ECO:0000256" key="2">
    <source>
        <dbReference type="ARBA" id="ARBA00006464"/>
    </source>
</evidence>
<keyword evidence="4 7" id="KW-0812">Transmembrane</keyword>
<evidence type="ECO:0000256" key="1">
    <source>
        <dbReference type="ARBA" id="ARBA00004141"/>
    </source>
</evidence>
<keyword evidence="5 7" id="KW-1133">Transmembrane helix</keyword>
<evidence type="ECO:0000313" key="10">
    <source>
        <dbReference type="Proteomes" id="UP000230886"/>
    </source>
</evidence>
<dbReference type="RefSeq" id="WP_099698002.1">
    <property type="nucleotide sequence ID" value="NZ_NOVD01000015.1"/>
</dbReference>
<evidence type="ECO:0000256" key="6">
    <source>
        <dbReference type="ARBA" id="ARBA00023136"/>
    </source>
</evidence>
<comment type="caution">
    <text evidence="9">The sequence shown here is derived from an EMBL/GenBank/DDBJ whole genome shotgun (WGS) entry which is preliminary data.</text>
</comment>
<dbReference type="InterPro" id="IPR017475">
    <property type="entry name" value="EPS_sugar_tfrase"/>
</dbReference>
<sequence length="493" mass="53592">MSVHAEVESRSAVSQDSAHVGTDWRRAYRKRIAVSDSITVLFVIALAQIGSMWPHPIEWLTPLKVIASAALGGLWMIALARGRSRHQAMLGEGSDEYEKVLLATGQVFGVGALAGIILGVEIARSYLMIALPVGLAALLLGRYLWRRDIRKKRAIGDCRNSVLLVGGHASVVATTRAFVRDSSAGYDVVGACIPRRATALDDHIVVDGAAVPVMGNEFEVVEAMRASGADTVIVTGTEDLGQVGIRKLMWDLEAEGVDMVVSPVVADVSKARLMFRPAAGLPLIHVARPRYQGANRLAPAVFDAVFSMLMILLVAPVMLAAAAAVKFTSKGPVFYKAERIGLNGKPFPMFKFRTMVEGADQQVVDLMGDNEGAGGVLFKMREDPRITSVGKILRRLSIDELPQFFNVIRGEMSVVGPRPPLRREVEMYDDEVARRLLVKPGITGLWQVSGRSDLSWEESVRLDSSYVENWSILQNLSIITRTVSAVAKSDGAY</sequence>